<dbReference type="Proteomes" id="UP000789901">
    <property type="component" value="Unassembled WGS sequence"/>
</dbReference>
<feature type="non-terminal residue" evidence="2">
    <location>
        <position position="1"/>
    </location>
</feature>
<comment type="caution">
    <text evidence="2">The sequence shown here is derived from an EMBL/GenBank/DDBJ whole genome shotgun (WGS) entry which is preliminary data.</text>
</comment>
<gene>
    <name evidence="2" type="ORF">GMARGA_LOCUS16934</name>
</gene>
<sequence>KFSRPQSRNSRSGNSQEPNSKKSARRLSARVWIFFDKGVSVKGHYKDIIDIYTNVVTSQQSHNQAVFQKIVLGATLNKKKHTLTNSQTSLSEFVEVNQVIRVNQVVIQLRVCYTELRPGYQPPSRQLFAGQLLNTKIIKVNQNIINILEKANNLTLSLDGRTSSNKKSLWNFVIHTSSR</sequence>
<feature type="region of interest" description="Disordered" evidence="1">
    <location>
        <begin position="1"/>
        <end position="23"/>
    </location>
</feature>
<evidence type="ECO:0000256" key="1">
    <source>
        <dbReference type="SAM" id="MobiDB-lite"/>
    </source>
</evidence>
<proteinExistence type="predicted"/>
<evidence type="ECO:0000313" key="3">
    <source>
        <dbReference type="Proteomes" id="UP000789901"/>
    </source>
</evidence>
<name>A0ABN7VC46_GIGMA</name>
<accession>A0ABN7VC46</accession>
<evidence type="ECO:0000313" key="2">
    <source>
        <dbReference type="EMBL" id="CAG8756138.1"/>
    </source>
</evidence>
<protein>
    <submittedName>
        <fullName evidence="2">24837_t:CDS:1</fullName>
    </submittedName>
</protein>
<feature type="compositionally biased region" description="Polar residues" evidence="1">
    <location>
        <begin position="1"/>
        <end position="18"/>
    </location>
</feature>
<reference evidence="2 3" key="1">
    <citation type="submission" date="2021-06" db="EMBL/GenBank/DDBJ databases">
        <authorList>
            <person name="Kallberg Y."/>
            <person name="Tangrot J."/>
            <person name="Rosling A."/>
        </authorList>
    </citation>
    <scope>NUCLEOTIDE SEQUENCE [LARGE SCALE GENOMIC DNA]</scope>
    <source>
        <strain evidence="2 3">120-4 pot B 10/14</strain>
    </source>
</reference>
<organism evidence="2 3">
    <name type="scientific">Gigaspora margarita</name>
    <dbReference type="NCBI Taxonomy" id="4874"/>
    <lineage>
        <taxon>Eukaryota</taxon>
        <taxon>Fungi</taxon>
        <taxon>Fungi incertae sedis</taxon>
        <taxon>Mucoromycota</taxon>
        <taxon>Glomeromycotina</taxon>
        <taxon>Glomeromycetes</taxon>
        <taxon>Diversisporales</taxon>
        <taxon>Gigasporaceae</taxon>
        <taxon>Gigaspora</taxon>
    </lineage>
</organism>
<dbReference type="EMBL" id="CAJVQB010012521">
    <property type="protein sequence ID" value="CAG8756138.1"/>
    <property type="molecule type" value="Genomic_DNA"/>
</dbReference>
<keyword evidence="3" id="KW-1185">Reference proteome</keyword>